<reference evidence="1 2" key="1">
    <citation type="journal article" date="2015" name="Nat. Commun.">
        <title>Outbred genome sequencing and CRISPR/Cas9 gene editing in butterflies.</title>
        <authorList>
            <person name="Li X."/>
            <person name="Fan D."/>
            <person name="Zhang W."/>
            <person name="Liu G."/>
            <person name="Zhang L."/>
            <person name="Zhao L."/>
            <person name="Fang X."/>
            <person name="Chen L."/>
            <person name="Dong Y."/>
            <person name="Chen Y."/>
            <person name="Ding Y."/>
            <person name="Zhao R."/>
            <person name="Feng M."/>
            <person name="Zhu Y."/>
            <person name="Feng Y."/>
            <person name="Jiang X."/>
            <person name="Zhu D."/>
            <person name="Xiang H."/>
            <person name="Feng X."/>
            <person name="Li S."/>
            <person name="Wang J."/>
            <person name="Zhang G."/>
            <person name="Kronforst M.R."/>
            <person name="Wang W."/>
        </authorList>
    </citation>
    <scope>NUCLEOTIDE SEQUENCE [LARGE SCALE GENOMIC DNA]</scope>
    <source>
        <strain evidence="1">Ya'a_city_454_Px</strain>
        <tissue evidence="1">Whole body</tissue>
    </source>
</reference>
<name>A0A194PUW7_PAPXU</name>
<accession>A0A194PUW7</accession>
<protein>
    <submittedName>
        <fullName evidence="1">Uncharacterized protein</fullName>
    </submittedName>
</protein>
<evidence type="ECO:0000313" key="2">
    <source>
        <dbReference type="Proteomes" id="UP000053268"/>
    </source>
</evidence>
<organism evidence="1 2">
    <name type="scientific">Papilio xuthus</name>
    <name type="common">Asian swallowtail butterfly</name>
    <dbReference type="NCBI Taxonomy" id="66420"/>
    <lineage>
        <taxon>Eukaryota</taxon>
        <taxon>Metazoa</taxon>
        <taxon>Ecdysozoa</taxon>
        <taxon>Arthropoda</taxon>
        <taxon>Hexapoda</taxon>
        <taxon>Insecta</taxon>
        <taxon>Pterygota</taxon>
        <taxon>Neoptera</taxon>
        <taxon>Endopterygota</taxon>
        <taxon>Lepidoptera</taxon>
        <taxon>Glossata</taxon>
        <taxon>Ditrysia</taxon>
        <taxon>Papilionoidea</taxon>
        <taxon>Papilionidae</taxon>
        <taxon>Papilioninae</taxon>
        <taxon>Papilio</taxon>
    </lineage>
</organism>
<dbReference type="Proteomes" id="UP000053268">
    <property type="component" value="Unassembled WGS sequence"/>
</dbReference>
<proteinExistence type="predicted"/>
<dbReference type="AlphaFoldDB" id="A0A194PUW7"/>
<gene>
    <name evidence="1" type="ORF">RR46_09108</name>
</gene>
<dbReference type="EMBL" id="KQ459590">
    <property type="protein sequence ID" value="KPI97201.1"/>
    <property type="molecule type" value="Genomic_DNA"/>
</dbReference>
<evidence type="ECO:0000313" key="1">
    <source>
        <dbReference type="EMBL" id="KPI97201.1"/>
    </source>
</evidence>
<sequence>MQCRVGSDMFVALRTVRGYGIFATLPVLRATPFESSRPLTLTFTDFTRAQPNALGKPSKQTYYWLFYVMMMSKID</sequence>
<keyword evidence="2" id="KW-1185">Reference proteome</keyword>